<sequence>MAKDDRGVDEQALSEVSFPHVVRIDPTSGGVLLVGATHGLTLMLCCLVPLVVGLMFAAQLAFDLWPWPVGNYELTLLVWMALWLGFLLYNLGWGSYVEIYLISPRQRWLWHLNSGEMVDLTLLAERARTRQDPDDPATFDLSLAESLLVLDEQQLRALPPYQTSSLGAYLRGFWSPDAWKLAGLVVGILLLIILLVVGSLGGVFLAVWVLAVAWLASALAAFCLQHLAPRRAEALLRGRSIEDVVRNEA</sequence>
<protein>
    <submittedName>
        <fullName evidence="2">Uncharacterized protein</fullName>
    </submittedName>
</protein>
<dbReference type="EMBL" id="AP022642">
    <property type="protein sequence ID" value="BCA31593.1"/>
    <property type="molecule type" value="Genomic_DNA"/>
</dbReference>
<accession>A0A679GL50</accession>
<dbReference type="RefSeq" id="WP_172435015.1">
    <property type="nucleotide sequence ID" value="NZ_AP022642.1"/>
</dbReference>
<feature type="transmembrane region" description="Helical" evidence="1">
    <location>
        <begin position="40"/>
        <end position="62"/>
    </location>
</feature>
<proteinExistence type="predicted"/>
<dbReference type="Proteomes" id="UP000501237">
    <property type="component" value="Chromosome"/>
</dbReference>
<keyword evidence="1" id="KW-1133">Transmembrane helix</keyword>
<dbReference type="GeneID" id="57400801"/>
<feature type="transmembrane region" description="Helical" evidence="1">
    <location>
        <begin position="203"/>
        <end position="224"/>
    </location>
</feature>
<evidence type="ECO:0000256" key="1">
    <source>
        <dbReference type="SAM" id="Phobius"/>
    </source>
</evidence>
<dbReference type="AlphaFoldDB" id="A0A679GL50"/>
<keyword evidence="1" id="KW-0472">Membrane</keyword>
<organism evidence="2 3">
    <name type="scientific">Metapseudomonas otitidis</name>
    <dbReference type="NCBI Taxonomy" id="319939"/>
    <lineage>
        <taxon>Bacteria</taxon>
        <taxon>Pseudomonadati</taxon>
        <taxon>Pseudomonadota</taxon>
        <taxon>Gammaproteobacteria</taxon>
        <taxon>Pseudomonadales</taxon>
        <taxon>Pseudomonadaceae</taxon>
        <taxon>Metapseudomonas</taxon>
    </lineage>
</organism>
<reference evidence="2 3" key="1">
    <citation type="journal article" date="2020" name="Microbiol. Resour. Announc.">
        <title>Complete genome sequence of Pseudomonas otitidis strain MrB4, isolated from Lake Biwa in Japan.</title>
        <authorList>
            <person name="Miyazaki K."/>
            <person name="Hase E."/>
            <person name="Maruya T."/>
        </authorList>
    </citation>
    <scope>NUCLEOTIDE SEQUENCE [LARGE SCALE GENOMIC DNA]</scope>
    <source>
        <strain evidence="2 3">MrB4</strain>
    </source>
</reference>
<dbReference type="KEGG" id="poj:PtoMrB4_55700"/>
<name>A0A679GL50_9GAMM</name>
<feature type="transmembrane region" description="Helical" evidence="1">
    <location>
        <begin position="74"/>
        <end position="97"/>
    </location>
</feature>
<evidence type="ECO:0000313" key="3">
    <source>
        <dbReference type="Proteomes" id="UP000501237"/>
    </source>
</evidence>
<gene>
    <name evidence="2" type="ORF">PtoMrB4_55700</name>
</gene>
<feature type="transmembrane region" description="Helical" evidence="1">
    <location>
        <begin position="178"/>
        <end position="197"/>
    </location>
</feature>
<keyword evidence="1" id="KW-0812">Transmembrane</keyword>
<evidence type="ECO:0000313" key="2">
    <source>
        <dbReference type="EMBL" id="BCA31593.1"/>
    </source>
</evidence>